<evidence type="ECO:0008006" key="3">
    <source>
        <dbReference type="Google" id="ProtNLM"/>
    </source>
</evidence>
<accession>A0ABY4BKV4</accession>
<gene>
    <name evidence="1" type="ORF">MTP08_00915</name>
</gene>
<dbReference type="RefSeq" id="WP_243576676.1">
    <property type="nucleotide sequence ID" value="NZ_CP094529.1"/>
</dbReference>
<sequence>MVYDGDAFLHFNKGTETTAVVEAGSGFKTVTVDYGTVQTLSSDAQVTLVADKQFSTAVEGTDFQIVNPTQTLQAGKISGQFQVRLLESGATTSSKLIILRLKSNTIANANFNQTYVISYTKKCPVSQLYGNFTNTETWFNDPGGNFSIVEKTPLDTQNPAIVVKEFFGAGMDLVAHYNPLTYVVTVDNQNTGVYSATNGGYVWAKQSTDATQVSYFNPCTREVRLFVNYAIPNVGGWGNQKETFIGN</sequence>
<reference evidence="1 2" key="1">
    <citation type="submission" date="2022-03" db="EMBL/GenBank/DDBJ databases">
        <title>Chryseobacterium sp. isolated from the Andong Sikhe.</title>
        <authorList>
            <person name="Won M."/>
            <person name="Kim S.-J."/>
            <person name="Kwon S.-W."/>
        </authorList>
    </citation>
    <scope>NUCLEOTIDE SEQUENCE [LARGE SCALE GENOMIC DNA]</scope>
    <source>
        <strain evidence="1 2">ADR-1</strain>
    </source>
</reference>
<keyword evidence="2" id="KW-1185">Reference proteome</keyword>
<dbReference type="EMBL" id="CP094529">
    <property type="protein sequence ID" value="UOE38371.1"/>
    <property type="molecule type" value="Genomic_DNA"/>
</dbReference>
<organism evidence="1 2">
    <name type="scientific">Chryseobacterium oryzae</name>
    <dbReference type="NCBI Taxonomy" id="2929799"/>
    <lineage>
        <taxon>Bacteria</taxon>
        <taxon>Pseudomonadati</taxon>
        <taxon>Bacteroidota</taxon>
        <taxon>Flavobacteriia</taxon>
        <taxon>Flavobacteriales</taxon>
        <taxon>Weeksellaceae</taxon>
        <taxon>Chryseobacterium group</taxon>
        <taxon>Chryseobacterium</taxon>
    </lineage>
</organism>
<dbReference type="Proteomes" id="UP000831068">
    <property type="component" value="Chromosome"/>
</dbReference>
<dbReference type="SUPFAM" id="SSF141072">
    <property type="entry name" value="CalX-like"/>
    <property type="match status" value="1"/>
</dbReference>
<proteinExistence type="predicted"/>
<evidence type="ECO:0000313" key="1">
    <source>
        <dbReference type="EMBL" id="UOE38371.1"/>
    </source>
</evidence>
<protein>
    <recommendedName>
        <fullName evidence="3">DUF1735 domain-containing protein</fullName>
    </recommendedName>
</protein>
<name>A0ABY4BKV4_9FLAO</name>
<evidence type="ECO:0000313" key="2">
    <source>
        <dbReference type="Proteomes" id="UP000831068"/>
    </source>
</evidence>
<dbReference type="InterPro" id="IPR038081">
    <property type="entry name" value="CalX-like_sf"/>
</dbReference>